<evidence type="ECO:0000256" key="1">
    <source>
        <dbReference type="SAM" id="MobiDB-lite"/>
    </source>
</evidence>
<feature type="compositionally biased region" description="Polar residues" evidence="1">
    <location>
        <begin position="31"/>
        <end position="41"/>
    </location>
</feature>
<feature type="transmembrane region" description="Helical" evidence="2">
    <location>
        <begin position="1385"/>
        <end position="1412"/>
    </location>
</feature>
<dbReference type="Proteomes" id="UP000186817">
    <property type="component" value="Unassembled WGS sequence"/>
</dbReference>
<evidence type="ECO:0000313" key="3">
    <source>
        <dbReference type="EMBL" id="OLP82525.1"/>
    </source>
</evidence>
<feature type="region of interest" description="Disordered" evidence="1">
    <location>
        <begin position="1517"/>
        <end position="1549"/>
    </location>
</feature>
<keyword evidence="2" id="KW-0812">Transmembrane</keyword>
<keyword evidence="2" id="KW-1133">Transmembrane helix</keyword>
<organism evidence="3 4">
    <name type="scientific">Symbiodinium microadriaticum</name>
    <name type="common">Dinoflagellate</name>
    <name type="synonym">Zooxanthella microadriatica</name>
    <dbReference type="NCBI Taxonomy" id="2951"/>
    <lineage>
        <taxon>Eukaryota</taxon>
        <taxon>Sar</taxon>
        <taxon>Alveolata</taxon>
        <taxon>Dinophyceae</taxon>
        <taxon>Suessiales</taxon>
        <taxon>Symbiodiniaceae</taxon>
        <taxon>Symbiodinium</taxon>
    </lineage>
</organism>
<gene>
    <name evidence="3" type="ORF">AK812_SmicGene36824</name>
</gene>
<evidence type="ECO:0000313" key="4">
    <source>
        <dbReference type="Proteomes" id="UP000186817"/>
    </source>
</evidence>
<keyword evidence="4" id="KW-1185">Reference proteome</keyword>
<feature type="region of interest" description="Disordered" evidence="1">
    <location>
        <begin position="485"/>
        <end position="531"/>
    </location>
</feature>
<protein>
    <submittedName>
        <fullName evidence="3">Uncharacterized protein</fullName>
    </submittedName>
</protein>
<name>A0A1Q9CHX8_SYMMI</name>
<proteinExistence type="predicted"/>
<feature type="transmembrane region" description="Helical" evidence="2">
    <location>
        <begin position="1633"/>
        <end position="1652"/>
    </location>
</feature>
<sequence>MALSAVGNLGTFPLSLWVPRADASPTFERSMGSSHDPSRGSSGKRRDLKGRTLLAPLGILCALHRSRARAATARDFRVRCQAAAAEAGEGVALEDSAYRAAAGLQRVLYPSDHAKETLQESFGFPCQTLSAATLADWEERAWNFKAYISMFETGAVTLLDNAEACNDEFLDEHVGVTLELDVDAEATAARVLFSRKLRYLLSQLVKGSAQLIVRQNEDSNGSETWKRFFKKFSLPGATRSTSLLTQLLDFKFNPASFEEDWSDWTEWAINAVSELYNDNSWDQTWDEGILADQEATPQEGATSTGTVASYHPLVSPILLEDQTAIATTAAGMGVDINTQGTVEQWLQQTIRNRQDVMEMISVFHRRVTRPEMMGMVAQLETALKRVNDSVFACHQELIFMVSENRASQRHAAGLMLITTGGLRPEAQTYMLGWMLAQVPEVVTYLTNRGLLSSPLDHTAQEALPSAFWYNALQADPVTVPQGEMWSSMTRKPLPSPLAGDLGKGPKSSSPALPGVPGSVPTRVEGTASRDAAGAMKRAACRRAYRKWRREFAQTRGGVLGPCTYGRGSQVRDLRPAADGVFLLSVQGFSGRGSHDLDVGMGKHVGSPACAEFKLRASSTGAADAIGGILVSVELRDSTSPCADGNCGVSRRGAVLRYRSATECRTKKVADRCELAINDKGAGIRQQGVASPVRQLRSQPREKAVCQPGRPVRKVKPTVERRARGWFASWEGGAQPAREEASNLLHTEQEAAAEEHYDMWAGRRPVQRLEVAEQAVLQKRNIVVSQATPRERQFGIYEPPIRRSSTNRSSRAEPVELPLSQLHIVAAQRQLPSLLEAQPQADASACVAAWSELLRLCQRRAPELLATWSCGVGALLRFAVLIPREQWLRDPADWETEEPKGDGGEVDMADIDGPEGPMTGLEALPRLESLLRHLMTKYDDAPMTLAGAFTWSDGAGGTLRERPGREVVLCSGAGIQLCTRFALLFAEVCRGDRKPVAAAQELLTPNLSKKMVSRLLQSSDAKLPPPPPVQVPESVRHVQPLSVILASPLLALRRAQMETLGGPAILAEALARTQLGKDLGSEEEEEFALSILSWACRFAEEEELQDPSKAAQAVEWLLAQRMLDPKFSLVVAGNPRAPKKVLEAARRDAATLELQRLQMSGQRFLPNPGKIRGFVKKGVLAAFGSPYSEDSPDGKVLPQGLRAMLGMEGTNFREPEPPNSWHGDTYEPCAAEQSFLQDPKFLRKATVRIDEILSFEYLQHVGQTMKNCLRAERRGGMSLMKYLSRVKARESSFWVMTITAESTEEEEEAPLQHMLLMEVYNGLNVIHQAEGPHPRRWPRADAWTWLQEWAAQEGLRPDGPEGVTVGPYDVGATTVAAMLWMPQQQWSYLGVLVLGSTAVAGSALAAALCLAIWRKGLLALVSSEVPCVLRRPLFDVLHDITRAAKQRILNVTRFSMLLFFTLDEEEQKSIRSGLGPELQEMLFRRPLAQLLPSPVRRFLFGPQEAVCGASYGLRRQLTPRDTPRDARSLAEPPRLAGSRSQCAQPAAAVGPSAGARDDLKGAELEAVLAEWTVGAVGAYVKLLGIGTCRQLQTLLRRWRIAPGTSAAPKWSLQALQAAPTLLGGSMISLGCGTLGMAGGGFVGAICGLVPALLTFGLSIPIGAMIGGLVGWFCGLVSGILLTVRCLESFVLLEGAQVGAALGESGPERTRDLPSAAR</sequence>
<feature type="transmembrane region" description="Helical" evidence="2">
    <location>
        <begin position="1658"/>
        <end position="1682"/>
    </location>
</feature>
<comment type="caution">
    <text evidence="3">The sequence shown here is derived from an EMBL/GenBank/DDBJ whole genome shotgun (WGS) entry which is preliminary data.</text>
</comment>
<reference evidence="3 4" key="1">
    <citation type="submission" date="2016-02" db="EMBL/GenBank/DDBJ databases">
        <title>Genome analysis of coral dinoflagellate symbionts highlights evolutionary adaptations to a symbiotic lifestyle.</title>
        <authorList>
            <person name="Aranda M."/>
            <person name="Li Y."/>
            <person name="Liew Y.J."/>
            <person name="Baumgarten S."/>
            <person name="Simakov O."/>
            <person name="Wilson M."/>
            <person name="Piel J."/>
            <person name="Ashoor H."/>
            <person name="Bougouffa S."/>
            <person name="Bajic V.B."/>
            <person name="Ryu T."/>
            <person name="Ravasi T."/>
            <person name="Bayer T."/>
            <person name="Micklem G."/>
            <person name="Kim H."/>
            <person name="Bhak J."/>
            <person name="Lajeunesse T.C."/>
            <person name="Voolstra C.R."/>
        </authorList>
    </citation>
    <scope>NUCLEOTIDE SEQUENCE [LARGE SCALE GENOMIC DNA]</scope>
    <source>
        <strain evidence="3 4">CCMP2467</strain>
    </source>
</reference>
<accession>A0A1Q9CHX8</accession>
<keyword evidence="2" id="KW-0472">Membrane</keyword>
<dbReference type="OrthoDB" id="198878at2759"/>
<dbReference type="EMBL" id="LSRX01001185">
    <property type="protein sequence ID" value="OLP82525.1"/>
    <property type="molecule type" value="Genomic_DNA"/>
</dbReference>
<feature type="region of interest" description="Disordered" evidence="1">
    <location>
        <begin position="25"/>
        <end position="47"/>
    </location>
</feature>
<evidence type="ECO:0000256" key="2">
    <source>
        <dbReference type="SAM" id="Phobius"/>
    </source>
</evidence>